<accession>A0A9P5U004</accession>
<evidence type="ECO:0000313" key="2">
    <source>
        <dbReference type="EMBL" id="KAF9060003.1"/>
    </source>
</evidence>
<organism evidence="2 3">
    <name type="scientific">Rhodocollybia butyracea</name>
    <dbReference type="NCBI Taxonomy" id="206335"/>
    <lineage>
        <taxon>Eukaryota</taxon>
        <taxon>Fungi</taxon>
        <taxon>Dikarya</taxon>
        <taxon>Basidiomycota</taxon>
        <taxon>Agaricomycotina</taxon>
        <taxon>Agaricomycetes</taxon>
        <taxon>Agaricomycetidae</taxon>
        <taxon>Agaricales</taxon>
        <taxon>Marasmiineae</taxon>
        <taxon>Omphalotaceae</taxon>
        <taxon>Rhodocollybia</taxon>
    </lineage>
</organism>
<reference evidence="2" key="1">
    <citation type="submission" date="2020-11" db="EMBL/GenBank/DDBJ databases">
        <authorList>
            <consortium name="DOE Joint Genome Institute"/>
            <person name="Ahrendt S."/>
            <person name="Riley R."/>
            <person name="Andreopoulos W."/>
            <person name="Labutti K."/>
            <person name="Pangilinan J."/>
            <person name="Ruiz-Duenas F.J."/>
            <person name="Barrasa J.M."/>
            <person name="Sanchez-Garcia M."/>
            <person name="Camarero S."/>
            <person name="Miyauchi S."/>
            <person name="Serrano A."/>
            <person name="Linde D."/>
            <person name="Babiker R."/>
            <person name="Drula E."/>
            <person name="Ayuso-Fernandez I."/>
            <person name="Pacheco R."/>
            <person name="Padilla G."/>
            <person name="Ferreira P."/>
            <person name="Barriuso J."/>
            <person name="Kellner H."/>
            <person name="Castanera R."/>
            <person name="Alfaro M."/>
            <person name="Ramirez L."/>
            <person name="Pisabarro A.G."/>
            <person name="Kuo A."/>
            <person name="Tritt A."/>
            <person name="Lipzen A."/>
            <person name="He G."/>
            <person name="Yan M."/>
            <person name="Ng V."/>
            <person name="Cullen D."/>
            <person name="Martin F."/>
            <person name="Rosso M.-N."/>
            <person name="Henrissat B."/>
            <person name="Hibbett D."/>
            <person name="Martinez A.T."/>
            <person name="Grigoriev I.V."/>
        </authorList>
    </citation>
    <scope>NUCLEOTIDE SEQUENCE</scope>
    <source>
        <strain evidence="2">AH 40177</strain>
    </source>
</reference>
<dbReference type="AlphaFoldDB" id="A0A9P5U004"/>
<protein>
    <submittedName>
        <fullName evidence="2">Uncharacterized protein</fullName>
    </submittedName>
</protein>
<keyword evidence="3" id="KW-1185">Reference proteome</keyword>
<comment type="caution">
    <text evidence="2">The sequence shown here is derived from an EMBL/GenBank/DDBJ whole genome shotgun (WGS) entry which is preliminary data.</text>
</comment>
<sequence>MGMSKSNKLASSDIVTIAHTGDVFSSSDIGVADYQVLKDLQLSPSQVFDSFHDIPTPTPCRKTNLASQDSSLLLEHSSLLLDVEDFSFLTPSKIFDSFIGIPTPTPCRRSQVIPTPSSPPNESIGYPSLQDVEDLFNSNPHSSTPVHVHSSQDIPTSFSANESIGYPSLQVVEDLFSNSNLHSSTDSSTYTPVHVSNSSATPIISNSVDPSIASNGLKPTRTSLTSSINTSSKVACAAPGCTRLAGSKKCASRRTPRTTQTPRGVWGIFRFRLFLPVSDPRFHIGPSRSDSYTSSTPDPTQSNIHWSKPNTKISCRLIVFRRFNRDPGKYQGGCD</sequence>
<evidence type="ECO:0000313" key="3">
    <source>
        <dbReference type="Proteomes" id="UP000772434"/>
    </source>
</evidence>
<feature type="compositionally biased region" description="Low complexity" evidence="1">
    <location>
        <begin position="286"/>
        <end position="302"/>
    </location>
</feature>
<dbReference type="EMBL" id="JADNRY010000266">
    <property type="protein sequence ID" value="KAF9060003.1"/>
    <property type="molecule type" value="Genomic_DNA"/>
</dbReference>
<name>A0A9P5U004_9AGAR</name>
<proteinExistence type="predicted"/>
<feature type="region of interest" description="Disordered" evidence="1">
    <location>
        <begin position="285"/>
        <end position="307"/>
    </location>
</feature>
<dbReference type="Proteomes" id="UP000772434">
    <property type="component" value="Unassembled WGS sequence"/>
</dbReference>
<gene>
    <name evidence="2" type="ORF">BDP27DRAFT_1430604</name>
</gene>
<evidence type="ECO:0000256" key="1">
    <source>
        <dbReference type="SAM" id="MobiDB-lite"/>
    </source>
</evidence>